<dbReference type="InterPro" id="IPR018197">
    <property type="entry name" value="Glycerate_kinase_RE-like"/>
</dbReference>
<organism evidence="1 2">
    <name type="scientific">Endobacter medicaginis</name>
    <dbReference type="NCBI Taxonomy" id="1181271"/>
    <lineage>
        <taxon>Bacteria</taxon>
        <taxon>Pseudomonadati</taxon>
        <taxon>Pseudomonadota</taxon>
        <taxon>Alphaproteobacteria</taxon>
        <taxon>Acetobacterales</taxon>
        <taxon>Acetobacteraceae</taxon>
        <taxon>Endobacter</taxon>
    </lineage>
</organism>
<dbReference type="InterPro" id="IPR004381">
    <property type="entry name" value="Glycerate_kinase"/>
</dbReference>
<keyword evidence="1" id="KW-0808">Transferase</keyword>
<sequence length="98" mass="10140">MRIVIACDSFKGSLDARSVGEAITEGLRDVWPQDSGVAIRNLPIADGGEGTIDAIVDALGGTRRRTRVSGPLGGMVEAVWGFVPGPPGQPPLAVIEMA</sequence>
<dbReference type="AlphaFoldDB" id="A0A850NXX7"/>
<dbReference type="EMBL" id="JABXXQ010000761">
    <property type="protein sequence ID" value="NVN32302.1"/>
    <property type="molecule type" value="Genomic_DNA"/>
</dbReference>
<dbReference type="PANTHER" id="PTHR21599">
    <property type="entry name" value="GLYCERATE KINASE"/>
    <property type="match status" value="1"/>
</dbReference>
<keyword evidence="1" id="KW-0418">Kinase</keyword>
<dbReference type="PANTHER" id="PTHR21599:SF0">
    <property type="entry name" value="GLYCERATE KINASE"/>
    <property type="match status" value="1"/>
</dbReference>
<evidence type="ECO:0000313" key="2">
    <source>
        <dbReference type="Proteomes" id="UP000565205"/>
    </source>
</evidence>
<dbReference type="GO" id="GO:0031388">
    <property type="term" value="P:organic acid phosphorylation"/>
    <property type="evidence" value="ECO:0007669"/>
    <property type="project" value="InterPro"/>
</dbReference>
<dbReference type="SUPFAM" id="SSF110738">
    <property type="entry name" value="Glycerate kinase I"/>
    <property type="match status" value="1"/>
</dbReference>
<comment type="caution">
    <text evidence="1">The sequence shown here is derived from an EMBL/GenBank/DDBJ whole genome shotgun (WGS) entry which is preliminary data.</text>
</comment>
<dbReference type="Gene3D" id="3.40.50.10350">
    <property type="entry name" value="Glycerate kinase, domain 1"/>
    <property type="match status" value="1"/>
</dbReference>
<evidence type="ECO:0000313" key="1">
    <source>
        <dbReference type="EMBL" id="NVN32302.1"/>
    </source>
</evidence>
<gene>
    <name evidence="1" type="ORF">HUK83_18415</name>
</gene>
<protein>
    <submittedName>
        <fullName evidence="1">Glycerate kinase</fullName>
    </submittedName>
</protein>
<dbReference type="Proteomes" id="UP000565205">
    <property type="component" value="Unassembled WGS sequence"/>
</dbReference>
<dbReference type="GO" id="GO:0008887">
    <property type="term" value="F:glycerate kinase activity"/>
    <property type="evidence" value="ECO:0007669"/>
    <property type="project" value="InterPro"/>
</dbReference>
<accession>A0A850NXX7</accession>
<proteinExistence type="predicted"/>
<dbReference type="RefSeq" id="WP_176627091.1">
    <property type="nucleotide sequence ID" value="NZ_JABXXQ010000761.1"/>
</dbReference>
<dbReference type="Pfam" id="PF02595">
    <property type="entry name" value="Gly_kinase"/>
    <property type="match status" value="1"/>
</dbReference>
<reference evidence="1 2" key="1">
    <citation type="submission" date="2020-06" db="EMBL/GenBank/DDBJ databases">
        <title>Description of novel acetic acid bacteria.</title>
        <authorList>
            <person name="Sombolestani A."/>
        </authorList>
    </citation>
    <scope>NUCLEOTIDE SEQUENCE [LARGE SCALE GENOMIC DNA]</scope>
    <source>
        <strain evidence="1 2">LMG 26838</strain>
    </source>
</reference>
<dbReference type="InterPro" id="IPR036129">
    <property type="entry name" value="Glycerate_kinase_sf"/>
</dbReference>
<name>A0A850NXX7_9PROT</name>
<feature type="non-terminal residue" evidence="1">
    <location>
        <position position="98"/>
    </location>
</feature>